<protein>
    <submittedName>
        <fullName evidence="1">Uncharacterized protein</fullName>
    </submittedName>
</protein>
<evidence type="ECO:0000313" key="2">
    <source>
        <dbReference type="Proteomes" id="UP000308600"/>
    </source>
</evidence>
<proteinExistence type="predicted"/>
<accession>A0ACD2ZZW9</accession>
<sequence>MSQYSMQNASAAKEPHERFYIVDDFVILEVESTLFRLPAFILKNNSPKLNDLIGTNRGTIGIPRRVELKSVSVINFERFLLVLFSTRLGEYEISLPGEWASVLKIANDLDFPAVRKLAIAQLEAIASPIERIVLGRKYDFSKLVTSGYIELCRRDAPITLLEGHKLGTTDIIDISSIRHHLRSTRSDAEITKDSVIEICSEPGRQVLEHNAVADFVAAVLSDTGDPPSLPNPYIPPPPSLPDSHTPPLPSLSTHAVPVISVTGTSGHGLAGSPKVKSHKGLANAAWRVRHKDANFEPFWRRTCTSPDDQRFWMTVWETHAKKMDQRQIDALVRTKLIQDMIPSS</sequence>
<reference evidence="1 2" key="1">
    <citation type="journal article" date="2019" name="Nat. Ecol. Evol.">
        <title>Megaphylogeny resolves global patterns of mushroom evolution.</title>
        <authorList>
            <person name="Varga T."/>
            <person name="Krizsan K."/>
            <person name="Foldi C."/>
            <person name="Dima B."/>
            <person name="Sanchez-Garcia M."/>
            <person name="Sanchez-Ramirez S."/>
            <person name="Szollosi G.J."/>
            <person name="Szarkandi J.G."/>
            <person name="Papp V."/>
            <person name="Albert L."/>
            <person name="Andreopoulos W."/>
            <person name="Angelini C."/>
            <person name="Antonin V."/>
            <person name="Barry K.W."/>
            <person name="Bougher N.L."/>
            <person name="Buchanan P."/>
            <person name="Buyck B."/>
            <person name="Bense V."/>
            <person name="Catcheside P."/>
            <person name="Chovatia M."/>
            <person name="Cooper J."/>
            <person name="Damon W."/>
            <person name="Desjardin D."/>
            <person name="Finy P."/>
            <person name="Geml J."/>
            <person name="Haridas S."/>
            <person name="Hughes K."/>
            <person name="Justo A."/>
            <person name="Karasinski D."/>
            <person name="Kautmanova I."/>
            <person name="Kiss B."/>
            <person name="Kocsube S."/>
            <person name="Kotiranta H."/>
            <person name="LaButti K.M."/>
            <person name="Lechner B.E."/>
            <person name="Liimatainen K."/>
            <person name="Lipzen A."/>
            <person name="Lukacs Z."/>
            <person name="Mihaltcheva S."/>
            <person name="Morgado L.N."/>
            <person name="Niskanen T."/>
            <person name="Noordeloos M.E."/>
            <person name="Ohm R.A."/>
            <person name="Ortiz-Santana B."/>
            <person name="Ovrebo C."/>
            <person name="Racz N."/>
            <person name="Riley R."/>
            <person name="Savchenko A."/>
            <person name="Shiryaev A."/>
            <person name="Soop K."/>
            <person name="Spirin V."/>
            <person name="Szebenyi C."/>
            <person name="Tomsovsky M."/>
            <person name="Tulloss R.E."/>
            <person name="Uehling J."/>
            <person name="Grigoriev I.V."/>
            <person name="Vagvolgyi C."/>
            <person name="Papp T."/>
            <person name="Martin F.M."/>
            <person name="Miettinen O."/>
            <person name="Hibbett D.S."/>
            <person name="Nagy L.G."/>
        </authorList>
    </citation>
    <scope>NUCLEOTIDE SEQUENCE [LARGE SCALE GENOMIC DNA]</scope>
    <source>
        <strain evidence="1 2">NL-1719</strain>
    </source>
</reference>
<dbReference type="EMBL" id="ML209080">
    <property type="protein sequence ID" value="TFK59103.1"/>
    <property type="molecule type" value="Genomic_DNA"/>
</dbReference>
<gene>
    <name evidence="1" type="ORF">BDN72DRAFT_851455</name>
</gene>
<evidence type="ECO:0000313" key="1">
    <source>
        <dbReference type="EMBL" id="TFK59103.1"/>
    </source>
</evidence>
<name>A0ACD2ZZW9_9AGAR</name>
<keyword evidence="2" id="KW-1185">Reference proteome</keyword>
<dbReference type="Proteomes" id="UP000308600">
    <property type="component" value="Unassembled WGS sequence"/>
</dbReference>
<organism evidence="1 2">
    <name type="scientific">Pluteus cervinus</name>
    <dbReference type="NCBI Taxonomy" id="181527"/>
    <lineage>
        <taxon>Eukaryota</taxon>
        <taxon>Fungi</taxon>
        <taxon>Dikarya</taxon>
        <taxon>Basidiomycota</taxon>
        <taxon>Agaricomycotina</taxon>
        <taxon>Agaricomycetes</taxon>
        <taxon>Agaricomycetidae</taxon>
        <taxon>Agaricales</taxon>
        <taxon>Pluteineae</taxon>
        <taxon>Pluteaceae</taxon>
        <taxon>Pluteus</taxon>
    </lineage>
</organism>